<dbReference type="AlphaFoldDB" id="A0A9W8Y7G6"/>
<proteinExistence type="predicted"/>
<sequence>MAEVEPRPITSVLCSDFWTWDPDEECTVKFNEDGTGELLCSVEFNVFIASQFDWEIRSKGENVDINLPVTIDVAITLTKRELKDDPPPIAHTALSDAAFVQKEYQLQLEKGTFKVENRTTYGFNPTYEYKLNWDKAPYPLLEEWNNKQAAKAGRYWERKDFYKGQIEDSG</sequence>
<dbReference type="Proteomes" id="UP001140560">
    <property type="component" value="Unassembled WGS sequence"/>
</dbReference>
<organism evidence="1 2">
    <name type="scientific">Neocucurbitaria cava</name>
    <dbReference type="NCBI Taxonomy" id="798079"/>
    <lineage>
        <taxon>Eukaryota</taxon>
        <taxon>Fungi</taxon>
        <taxon>Dikarya</taxon>
        <taxon>Ascomycota</taxon>
        <taxon>Pezizomycotina</taxon>
        <taxon>Dothideomycetes</taxon>
        <taxon>Pleosporomycetidae</taxon>
        <taxon>Pleosporales</taxon>
        <taxon>Pleosporineae</taxon>
        <taxon>Cucurbitariaceae</taxon>
        <taxon>Neocucurbitaria</taxon>
    </lineage>
</organism>
<name>A0A9W8Y7G6_9PLEO</name>
<comment type="caution">
    <text evidence="1">The sequence shown here is derived from an EMBL/GenBank/DDBJ whole genome shotgun (WGS) entry which is preliminary data.</text>
</comment>
<gene>
    <name evidence="1" type="ORF">N0V83_005782</name>
</gene>
<evidence type="ECO:0000313" key="2">
    <source>
        <dbReference type="Proteomes" id="UP001140560"/>
    </source>
</evidence>
<keyword evidence="2" id="KW-1185">Reference proteome</keyword>
<dbReference type="OrthoDB" id="3917213at2759"/>
<protein>
    <submittedName>
        <fullName evidence="1">Uncharacterized protein</fullName>
    </submittedName>
</protein>
<accession>A0A9W8Y7G6</accession>
<dbReference type="EMBL" id="JAPEUY010000009">
    <property type="protein sequence ID" value="KAJ4370018.1"/>
    <property type="molecule type" value="Genomic_DNA"/>
</dbReference>
<evidence type="ECO:0000313" key="1">
    <source>
        <dbReference type="EMBL" id="KAJ4370018.1"/>
    </source>
</evidence>
<reference evidence="1" key="1">
    <citation type="submission" date="2022-10" db="EMBL/GenBank/DDBJ databases">
        <title>Tapping the CABI collections for fungal endophytes: first genome assemblies for Collariella, Neodidymelliopsis, Ascochyta clinopodiicola, Didymella pomorum, Didymosphaeria variabile, Neocosmospora piperis and Neocucurbitaria cava.</title>
        <authorList>
            <person name="Hill R."/>
        </authorList>
    </citation>
    <scope>NUCLEOTIDE SEQUENCE</scope>
    <source>
        <strain evidence="1">IMI 356814</strain>
    </source>
</reference>